<name>A0A5J5GGR9_9BACL</name>
<evidence type="ECO:0000313" key="2">
    <source>
        <dbReference type="EMBL" id="KAA9007287.1"/>
    </source>
</evidence>
<organism evidence="2 3">
    <name type="scientific">Paenibacillus spiritus</name>
    <dbReference type="NCBI Taxonomy" id="2496557"/>
    <lineage>
        <taxon>Bacteria</taxon>
        <taxon>Bacillati</taxon>
        <taxon>Bacillota</taxon>
        <taxon>Bacilli</taxon>
        <taxon>Bacillales</taxon>
        <taxon>Paenibacillaceae</taxon>
        <taxon>Paenibacillus</taxon>
    </lineage>
</organism>
<protein>
    <submittedName>
        <fullName evidence="2">Siphovirus Gp157 family protein</fullName>
    </submittedName>
</protein>
<dbReference type="EMBL" id="VYKK01000004">
    <property type="protein sequence ID" value="KAA9007287.1"/>
    <property type="molecule type" value="Genomic_DNA"/>
</dbReference>
<keyword evidence="3" id="KW-1185">Reference proteome</keyword>
<keyword evidence="1" id="KW-0175">Coiled coil</keyword>
<evidence type="ECO:0000313" key="3">
    <source>
        <dbReference type="Proteomes" id="UP000367750"/>
    </source>
</evidence>
<proteinExistence type="predicted"/>
<accession>A0A5J5GGR9</accession>
<gene>
    <name evidence="2" type="ORF">F4V43_02025</name>
</gene>
<dbReference type="RefSeq" id="WP_150456577.1">
    <property type="nucleotide sequence ID" value="NZ_VYKK01000004.1"/>
</dbReference>
<reference evidence="2 3" key="1">
    <citation type="submission" date="2019-09" db="EMBL/GenBank/DDBJ databases">
        <title>Bacillus ochoae sp. nov., Paenibacillus whitsoniae sp. nov., Paenibacillus spiritus sp. nov. Isolated from the Mars Exploration Rover during spacecraft assembly.</title>
        <authorList>
            <person name="Seuylemezian A."/>
            <person name="Vaishampayan P."/>
        </authorList>
    </citation>
    <scope>NUCLEOTIDE SEQUENCE [LARGE SCALE GENOMIC DNA]</scope>
    <source>
        <strain evidence="2 3">MER_111</strain>
    </source>
</reference>
<comment type="caution">
    <text evidence="2">The sequence shown here is derived from an EMBL/GenBank/DDBJ whole genome shotgun (WGS) entry which is preliminary data.</text>
</comment>
<dbReference type="InterPro" id="IPR008840">
    <property type="entry name" value="Sipho_Gp157"/>
</dbReference>
<sequence length="170" mass="19596">MPSLYSLSEQYKFLNEFVDAALSNDEMTEDDIEMYKDTLESIEDEMINKCDNIAKFITNLNGDIEAYKAEEARLNKKRKYLENKQKWLKEYMQGFLELNNTDKVNTGVFTVKLQKNPPSLNVLDESKIPDTYKIPQPAKVDTKLLLVDVKAGKLIDGVVLVTDKKHLRIT</sequence>
<evidence type="ECO:0000256" key="1">
    <source>
        <dbReference type="SAM" id="Coils"/>
    </source>
</evidence>
<dbReference type="OrthoDB" id="2409458at2"/>
<dbReference type="Pfam" id="PF05565">
    <property type="entry name" value="Sipho_Gp157"/>
    <property type="match status" value="1"/>
</dbReference>
<feature type="coiled-coil region" evidence="1">
    <location>
        <begin position="57"/>
        <end position="84"/>
    </location>
</feature>
<dbReference type="AlphaFoldDB" id="A0A5J5GGR9"/>
<dbReference type="Proteomes" id="UP000367750">
    <property type="component" value="Unassembled WGS sequence"/>
</dbReference>